<proteinExistence type="inferred from homology"/>
<dbReference type="AlphaFoldDB" id="A0A0R1VB48"/>
<dbReference type="PANTHER" id="PTHR48069">
    <property type="entry name" value="DIHYDROFOLATE REDUCTASE"/>
    <property type="match status" value="1"/>
</dbReference>
<dbReference type="GO" id="GO:0050661">
    <property type="term" value="F:NADP binding"/>
    <property type="evidence" value="ECO:0007669"/>
    <property type="project" value="InterPro"/>
</dbReference>
<evidence type="ECO:0000313" key="9">
    <source>
        <dbReference type="EMBL" id="KRM02685.1"/>
    </source>
</evidence>
<dbReference type="Proteomes" id="UP000051739">
    <property type="component" value="Unassembled WGS sequence"/>
</dbReference>
<dbReference type="InterPro" id="IPR012259">
    <property type="entry name" value="DHFR"/>
</dbReference>
<dbReference type="RefSeq" id="WP_056937127.1">
    <property type="nucleotide sequence ID" value="NZ_AZFN01000008.1"/>
</dbReference>
<evidence type="ECO:0000256" key="3">
    <source>
        <dbReference type="ARBA" id="ARBA00012856"/>
    </source>
</evidence>
<keyword evidence="6 7" id="KW-0560">Oxidoreductase</keyword>
<feature type="domain" description="DHFR" evidence="8">
    <location>
        <begin position="3"/>
        <end position="164"/>
    </location>
</feature>
<evidence type="ECO:0000256" key="5">
    <source>
        <dbReference type="ARBA" id="ARBA00022857"/>
    </source>
</evidence>
<dbReference type="GO" id="GO:0046654">
    <property type="term" value="P:tetrahydrofolate biosynthetic process"/>
    <property type="evidence" value="ECO:0007669"/>
    <property type="project" value="UniProtKB-UniPathway"/>
</dbReference>
<dbReference type="Pfam" id="PF00186">
    <property type="entry name" value="DHFR_1"/>
    <property type="match status" value="1"/>
</dbReference>
<dbReference type="GO" id="GO:0005829">
    <property type="term" value="C:cytosol"/>
    <property type="evidence" value="ECO:0007669"/>
    <property type="project" value="TreeGrafter"/>
</dbReference>
<dbReference type="PRINTS" id="PR00070">
    <property type="entry name" value="DHFR"/>
</dbReference>
<evidence type="ECO:0000256" key="6">
    <source>
        <dbReference type="ARBA" id="ARBA00023002"/>
    </source>
</evidence>
<dbReference type="PANTHER" id="PTHR48069:SF3">
    <property type="entry name" value="DIHYDROFOLATE REDUCTASE"/>
    <property type="match status" value="1"/>
</dbReference>
<dbReference type="PATRIC" id="fig|1423749.3.peg.1755"/>
<dbReference type="SUPFAM" id="SSF53597">
    <property type="entry name" value="Dihydrofolate reductase-like"/>
    <property type="match status" value="1"/>
</dbReference>
<evidence type="ECO:0000256" key="1">
    <source>
        <dbReference type="ARBA" id="ARBA00004903"/>
    </source>
</evidence>
<evidence type="ECO:0000256" key="2">
    <source>
        <dbReference type="ARBA" id="ARBA00009539"/>
    </source>
</evidence>
<comment type="similarity">
    <text evidence="2 7">Belongs to the dihydrofolate reductase family.</text>
</comment>
<reference evidence="9 10" key="1">
    <citation type="journal article" date="2015" name="Genome Announc.">
        <title>Expanding the biotechnology potential of lactobacilli through comparative genomics of 213 strains and associated genera.</title>
        <authorList>
            <person name="Sun Z."/>
            <person name="Harris H.M."/>
            <person name="McCann A."/>
            <person name="Guo C."/>
            <person name="Argimon S."/>
            <person name="Zhang W."/>
            <person name="Yang X."/>
            <person name="Jeffery I.B."/>
            <person name="Cooney J.C."/>
            <person name="Kagawa T.F."/>
            <person name="Liu W."/>
            <person name="Song Y."/>
            <person name="Salvetti E."/>
            <person name="Wrobel A."/>
            <person name="Rasinkangas P."/>
            <person name="Parkhill J."/>
            <person name="Rea M.C."/>
            <person name="O'Sullivan O."/>
            <person name="Ritari J."/>
            <person name="Douillard F.P."/>
            <person name="Paul Ross R."/>
            <person name="Yang R."/>
            <person name="Briner A.E."/>
            <person name="Felis G.E."/>
            <person name="de Vos W.M."/>
            <person name="Barrangou R."/>
            <person name="Klaenhammer T.R."/>
            <person name="Caufield P.W."/>
            <person name="Cui Y."/>
            <person name="Zhang H."/>
            <person name="O'Toole P.W."/>
        </authorList>
    </citation>
    <scope>NUCLEOTIDE SEQUENCE [LARGE SCALE GENOMIC DNA]</scope>
    <source>
        <strain evidence="9 10">DSM 16045</strain>
    </source>
</reference>
<comment type="catalytic activity">
    <reaction evidence="7">
        <text>(6S)-5,6,7,8-tetrahydrofolate + NADP(+) = 7,8-dihydrofolate + NADPH + H(+)</text>
        <dbReference type="Rhea" id="RHEA:15009"/>
        <dbReference type="ChEBI" id="CHEBI:15378"/>
        <dbReference type="ChEBI" id="CHEBI:57451"/>
        <dbReference type="ChEBI" id="CHEBI:57453"/>
        <dbReference type="ChEBI" id="CHEBI:57783"/>
        <dbReference type="ChEBI" id="CHEBI:58349"/>
        <dbReference type="EC" id="1.5.1.3"/>
    </reaction>
</comment>
<dbReference type="PIRSF" id="PIRSF000194">
    <property type="entry name" value="DHFR"/>
    <property type="match status" value="1"/>
</dbReference>
<dbReference type="InterPro" id="IPR024072">
    <property type="entry name" value="DHFR-like_dom_sf"/>
</dbReference>
<dbReference type="PROSITE" id="PS51330">
    <property type="entry name" value="DHFR_2"/>
    <property type="match status" value="1"/>
</dbReference>
<name>A0A0R1VB48_9LACO</name>
<sequence>MAEISFVWAQDEAGWIGKDNALPWHLPADLKHFKAVTMGKPIVMGYNTYLSIGRPLPHRENIVITHRDLKLPGVTVLHSIDELQQVLEDRLADQAVAIIGGAGLFQQTLSLVNVLERTVIEGDFQGDKKMPLINYDQWTLTKRESVISNDPKIPSCHFEHWEKA</sequence>
<dbReference type="EMBL" id="AZFN01000008">
    <property type="protein sequence ID" value="KRM02685.1"/>
    <property type="molecule type" value="Genomic_DNA"/>
</dbReference>
<evidence type="ECO:0000256" key="4">
    <source>
        <dbReference type="ARBA" id="ARBA00022563"/>
    </source>
</evidence>
<dbReference type="UniPathway" id="UPA00077">
    <property type="reaction ID" value="UER00158"/>
</dbReference>
<keyword evidence="5 7" id="KW-0521">NADP</keyword>
<keyword evidence="4 7" id="KW-0554">One-carbon metabolism</keyword>
<protein>
    <recommendedName>
        <fullName evidence="3 7">Dihydrofolate reductase</fullName>
        <ecNumber evidence="3 7">1.5.1.3</ecNumber>
    </recommendedName>
</protein>
<dbReference type="GO" id="GO:0046452">
    <property type="term" value="P:dihydrofolate metabolic process"/>
    <property type="evidence" value="ECO:0007669"/>
    <property type="project" value="TreeGrafter"/>
</dbReference>
<accession>A0A0R1VB48</accession>
<evidence type="ECO:0000259" key="8">
    <source>
        <dbReference type="PROSITE" id="PS51330"/>
    </source>
</evidence>
<gene>
    <name evidence="9" type="ORF">FC60_GL001696</name>
</gene>
<comment type="caution">
    <text evidence="9">The sequence shown here is derived from an EMBL/GenBank/DDBJ whole genome shotgun (WGS) entry which is preliminary data.</text>
</comment>
<dbReference type="InterPro" id="IPR001796">
    <property type="entry name" value="DHFR_dom"/>
</dbReference>
<dbReference type="EC" id="1.5.1.3" evidence="3 7"/>
<dbReference type="GO" id="GO:0046655">
    <property type="term" value="P:folic acid metabolic process"/>
    <property type="evidence" value="ECO:0007669"/>
    <property type="project" value="TreeGrafter"/>
</dbReference>
<dbReference type="Gene3D" id="3.40.430.10">
    <property type="entry name" value="Dihydrofolate Reductase, subunit A"/>
    <property type="match status" value="1"/>
</dbReference>
<dbReference type="CDD" id="cd00209">
    <property type="entry name" value="DHFR"/>
    <property type="match status" value="1"/>
</dbReference>
<evidence type="ECO:0000256" key="7">
    <source>
        <dbReference type="PIRNR" id="PIRNR000194"/>
    </source>
</evidence>
<organism evidence="9 10">
    <name type="scientific">Limosilactobacillus gastricus DSM 16045</name>
    <dbReference type="NCBI Taxonomy" id="1423749"/>
    <lineage>
        <taxon>Bacteria</taxon>
        <taxon>Bacillati</taxon>
        <taxon>Bacillota</taxon>
        <taxon>Bacilli</taxon>
        <taxon>Lactobacillales</taxon>
        <taxon>Lactobacillaceae</taxon>
        <taxon>Limosilactobacillus</taxon>
    </lineage>
</organism>
<dbReference type="GO" id="GO:0006730">
    <property type="term" value="P:one-carbon metabolic process"/>
    <property type="evidence" value="ECO:0007669"/>
    <property type="project" value="UniProtKB-KW"/>
</dbReference>
<dbReference type="GO" id="GO:0004146">
    <property type="term" value="F:dihydrofolate reductase activity"/>
    <property type="evidence" value="ECO:0007669"/>
    <property type="project" value="UniProtKB-EC"/>
</dbReference>
<comment type="function">
    <text evidence="7">Key enzyme in folate metabolism. Catalyzes an essential reaction for de novo glycine and purine synthesis, and for DNA precursor synthesis.</text>
</comment>
<keyword evidence="10" id="KW-1185">Reference proteome</keyword>
<evidence type="ECO:0000313" key="10">
    <source>
        <dbReference type="Proteomes" id="UP000051739"/>
    </source>
</evidence>
<comment type="pathway">
    <text evidence="1 7">Cofactor biosynthesis; tetrahydrofolate biosynthesis; 5,6,7,8-tetrahydrofolate from 7,8-dihydrofolate: step 1/1.</text>
</comment>